<evidence type="ECO:0000313" key="4">
    <source>
        <dbReference type="Proteomes" id="UP000309215"/>
    </source>
</evidence>
<feature type="compositionally biased region" description="Low complexity" evidence="1">
    <location>
        <begin position="143"/>
        <end position="164"/>
    </location>
</feature>
<dbReference type="OrthoDB" id="5507684at2"/>
<evidence type="ECO:0000256" key="2">
    <source>
        <dbReference type="SAM" id="Phobius"/>
    </source>
</evidence>
<name>A0A4U1JHH3_9BACT</name>
<evidence type="ECO:0000256" key="1">
    <source>
        <dbReference type="SAM" id="MobiDB-lite"/>
    </source>
</evidence>
<dbReference type="SUPFAM" id="SSF48452">
    <property type="entry name" value="TPR-like"/>
    <property type="match status" value="1"/>
</dbReference>
<dbReference type="RefSeq" id="WP_136927842.1">
    <property type="nucleotide sequence ID" value="NZ_SSMQ01000004.1"/>
</dbReference>
<dbReference type="Gene3D" id="1.25.40.10">
    <property type="entry name" value="Tetratricopeptide repeat domain"/>
    <property type="match status" value="1"/>
</dbReference>
<evidence type="ECO:0000313" key="3">
    <source>
        <dbReference type="EMBL" id="TKD12047.1"/>
    </source>
</evidence>
<feature type="region of interest" description="Disordered" evidence="1">
    <location>
        <begin position="143"/>
        <end position="172"/>
    </location>
</feature>
<dbReference type="InterPro" id="IPR011990">
    <property type="entry name" value="TPR-like_helical_dom_sf"/>
</dbReference>
<dbReference type="AlphaFoldDB" id="A0A4U1JHH3"/>
<comment type="caution">
    <text evidence="3">The sequence shown here is derived from an EMBL/GenBank/DDBJ whole genome shotgun (WGS) entry which is preliminary data.</text>
</comment>
<keyword evidence="2" id="KW-0472">Membrane</keyword>
<protein>
    <submittedName>
        <fullName evidence="3">Uncharacterized protein</fullName>
    </submittedName>
</protein>
<dbReference type="InterPro" id="IPR019734">
    <property type="entry name" value="TPR_rpt"/>
</dbReference>
<dbReference type="EMBL" id="SSMQ01000004">
    <property type="protein sequence ID" value="TKD12047.1"/>
    <property type="molecule type" value="Genomic_DNA"/>
</dbReference>
<dbReference type="Pfam" id="PF13174">
    <property type="entry name" value="TPR_6"/>
    <property type="match status" value="1"/>
</dbReference>
<accession>A0A4U1JHH3</accession>
<keyword evidence="2" id="KW-0812">Transmembrane</keyword>
<gene>
    <name evidence="3" type="ORF">E8A74_05380</name>
</gene>
<sequence>MLGTKDEYRMWGTRAQGVSLVGLVVGVTLATGMAMADGSQNPFAGKCNRTATDEDVEGAKGAHKAARQFYERGEYARAIQYWRDVFNLDCNAVGTLLNIANAYEKLGDRQNAIFALEAYLERAPDAPDASKIQTRVKNLKDLQQSQVPTASASATVSAPPTSSAIRPELPPPPPVKPFGIAPWITVGVGGAALIAGAILLPIGLGNVSGVQKGKDNVGDPSGCFRVSDPATATNPLAPGQVLTSGGQWFCYDKASYDQAVLGQTQTLVGKIALGVGGAAVAGGLVWELLFNKPVPQDEQKSGRVHVTPSVGPGMSGVLVHGSF</sequence>
<proteinExistence type="predicted"/>
<dbReference type="Proteomes" id="UP000309215">
    <property type="component" value="Unassembled WGS sequence"/>
</dbReference>
<organism evidence="3 4">
    <name type="scientific">Polyangium fumosum</name>
    <dbReference type="NCBI Taxonomy" id="889272"/>
    <lineage>
        <taxon>Bacteria</taxon>
        <taxon>Pseudomonadati</taxon>
        <taxon>Myxococcota</taxon>
        <taxon>Polyangia</taxon>
        <taxon>Polyangiales</taxon>
        <taxon>Polyangiaceae</taxon>
        <taxon>Polyangium</taxon>
    </lineage>
</organism>
<keyword evidence="2" id="KW-1133">Transmembrane helix</keyword>
<keyword evidence="4" id="KW-1185">Reference proteome</keyword>
<reference evidence="3 4" key="1">
    <citation type="submission" date="2019-04" db="EMBL/GenBank/DDBJ databases">
        <authorList>
            <person name="Li Y."/>
            <person name="Wang J."/>
        </authorList>
    </citation>
    <scope>NUCLEOTIDE SEQUENCE [LARGE SCALE GENOMIC DNA]</scope>
    <source>
        <strain evidence="3 4">DSM 14668</strain>
    </source>
</reference>
<feature type="transmembrane region" description="Helical" evidence="2">
    <location>
        <begin position="180"/>
        <end position="204"/>
    </location>
</feature>